<evidence type="ECO:0000313" key="11">
    <source>
        <dbReference type="EMBL" id="TQF11869.1"/>
    </source>
</evidence>
<dbReference type="Gene3D" id="3.30.565.10">
    <property type="entry name" value="Histidine kinase-like ATPase, C-terminal domain"/>
    <property type="match status" value="1"/>
</dbReference>
<dbReference type="GO" id="GO:0016020">
    <property type="term" value="C:membrane"/>
    <property type="evidence" value="ECO:0007669"/>
    <property type="project" value="UniProtKB-SubCell"/>
</dbReference>
<evidence type="ECO:0000256" key="6">
    <source>
        <dbReference type="ARBA" id="ARBA00022777"/>
    </source>
</evidence>
<dbReference type="EC" id="2.7.13.3" evidence="3"/>
<dbReference type="CDD" id="cd00082">
    <property type="entry name" value="HisKA"/>
    <property type="match status" value="1"/>
</dbReference>
<dbReference type="RefSeq" id="WP_141646377.1">
    <property type="nucleotide sequence ID" value="NZ_VIFM01000166.1"/>
</dbReference>
<feature type="domain" description="HAMP" evidence="10">
    <location>
        <begin position="197"/>
        <end position="249"/>
    </location>
</feature>
<dbReference type="InterPro" id="IPR005467">
    <property type="entry name" value="His_kinase_dom"/>
</dbReference>
<evidence type="ECO:0000256" key="8">
    <source>
        <dbReference type="SAM" id="Phobius"/>
    </source>
</evidence>
<proteinExistence type="predicted"/>
<dbReference type="Gene3D" id="1.10.287.130">
    <property type="match status" value="1"/>
</dbReference>
<dbReference type="CDD" id="cd00075">
    <property type="entry name" value="HATPase"/>
    <property type="match status" value="1"/>
</dbReference>
<dbReference type="FunFam" id="3.30.565.10:FF:000006">
    <property type="entry name" value="Sensor histidine kinase WalK"/>
    <property type="match status" value="1"/>
</dbReference>
<gene>
    <name evidence="11" type="ORF">FJV41_31935</name>
</gene>
<feature type="domain" description="Histidine kinase" evidence="9">
    <location>
        <begin position="257"/>
        <end position="474"/>
    </location>
</feature>
<dbReference type="PRINTS" id="PR00344">
    <property type="entry name" value="BCTRLSENSOR"/>
</dbReference>
<dbReference type="Pfam" id="PF00512">
    <property type="entry name" value="HisKA"/>
    <property type="match status" value="1"/>
</dbReference>
<evidence type="ECO:0000313" key="12">
    <source>
        <dbReference type="Proteomes" id="UP000315369"/>
    </source>
</evidence>
<organism evidence="11 12">
    <name type="scientific">Myxococcus llanfairpwllgwyngyllgogerychwyrndrobwllllantysiliogogogochensis</name>
    <dbReference type="NCBI Taxonomy" id="2590453"/>
    <lineage>
        <taxon>Bacteria</taxon>
        <taxon>Pseudomonadati</taxon>
        <taxon>Myxococcota</taxon>
        <taxon>Myxococcia</taxon>
        <taxon>Myxococcales</taxon>
        <taxon>Cystobacterineae</taxon>
        <taxon>Myxococcaceae</taxon>
        <taxon>Myxococcus</taxon>
    </lineage>
</organism>
<dbReference type="SUPFAM" id="SSF158472">
    <property type="entry name" value="HAMP domain-like"/>
    <property type="match status" value="1"/>
</dbReference>
<dbReference type="InterPro" id="IPR003594">
    <property type="entry name" value="HATPase_dom"/>
</dbReference>
<comment type="catalytic activity">
    <reaction evidence="1">
        <text>ATP + protein L-histidine = ADP + protein N-phospho-L-histidine.</text>
        <dbReference type="EC" id="2.7.13.3"/>
    </reaction>
</comment>
<dbReference type="OrthoDB" id="9770955at2"/>
<reference evidence="11 12" key="1">
    <citation type="submission" date="2019-06" db="EMBL/GenBank/DDBJ databases">
        <authorList>
            <person name="Livingstone P."/>
            <person name="Whitworth D."/>
        </authorList>
    </citation>
    <scope>NUCLEOTIDE SEQUENCE [LARGE SCALE GENOMIC DNA]</scope>
    <source>
        <strain evidence="11 12">AM401</strain>
    </source>
</reference>
<evidence type="ECO:0000259" key="9">
    <source>
        <dbReference type="PROSITE" id="PS50109"/>
    </source>
</evidence>
<dbReference type="EMBL" id="VIFM01000166">
    <property type="protein sequence ID" value="TQF11869.1"/>
    <property type="molecule type" value="Genomic_DNA"/>
</dbReference>
<keyword evidence="8" id="KW-1133">Transmembrane helix</keyword>
<dbReference type="InterPro" id="IPR004358">
    <property type="entry name" value="Sig_transdc_His_kin-like_C"/>
</dbReference>
<dbReference type="PANTHER" id="PTHR43711:SF1">
    <property type="entry name" value="HISTIDINE KINASE 1"/>
    <property type="match status" value="1"/>
</dbReference>
<dbReference type="SUPFAM" id="SSF55874">
    <property type="entry name" value="ATPase domain of HSP90 chaperone/DNA topoisomerase II/histidine kinase"/>
    <property type="match status" value="1"/>
</dbReference>
<keyword evidence="5" id="KW-0808">Transferase</keyword>
<comment type="caution">
    <text evidence="11">The sequence shown here is derived from an EMBL/GenBank/DDBJ whole genome shotgun (WGS) entry which is preliminary data.</text>
</comment>
<dbReference type="Gene3D" id="6.10.340.10">
    <property type="match status" value="1"/>
</dbReference>
<protein>
    <recommendedName>
        <fullName evidence="3">histidine kinase</fullName>
        <ecNumber evidence="3">2.7.13.3</ecNumber>
    </recommendedName>
</protein>
<dbReference type="Proteomes" id="UP000315369">
    <property type="component" value="Unassembled WGS sequence"/>
</dbReference>
<dbReference type="PROSITE" id="PS50109">
    <property type="entry name" value="HIS_KIN"/>
    <property type="match status" value="1"/>
</dbReference>
<evidence type="ECO:0000256" key="7">
    <source>
        <dbReference type="ARBA" id="ARBA00023012"/>
    </source>
</evidence>
<evidence type="ECO:0000259" key="10">
    <source>
        <dbReference type="PROSITE" id="PS50885"/>
    </source>
</evidence>
<keyword evidence="7" id="KW-0902">Two-component regulatory system</keyword>
<evidence type="ECO:0000256" key="4">
    <source>
        <dbReference type="ARBA" id="ARBA00022553"/>
    </source>
</evidence>
<evidence type="ECO:0000256" key="1">
    <source>
        <dbReference type="ARBA" id="ARBA00000085"/>
    </source>
</evidence>
<keyword evidence="8" id="KW-0472">Membrane</keyword>
<dbReference type="PANTHER" id="PTHR43711">
    <property type="entry name" value="TWO-COMPONENT HISTIDINE KINASE"/>
    <property type="match status" value="1"/>
</dbReference>
<dbReference type="InterPro" id="IPR003660">
    <property type="entry name" value="HAMP_dom"/>
</dbReference>
<dbReference type="SMART" id="SM00304">
    <property type="entry name" value="HAMP"/>
    <property type="match status" value="1"/>
</dbReference>
<evidence type="ECO:0000256" key="5">
    <source>
        <dbReference type="ARBA" id="ARBA00022679"/>
    </source>
</evidence>
<dbReference type="SMART" id="SM00387">
    <property type="entry name" value="HATPase_c"/>
    <property type="match status" value="1"/>
</dbReference>
<dbReference type="GO" id="GO:0000155">
    <property type="term" value="F:phosphorelay sensor kinase activity"/>
    <property type="evidence" value="ECO:0007669"/>
    <property type="project" value="InterPro"/>
</dbReference>
<dbReference type="Pfam" id="PF02518">
    <property type="entry name" value="HATPase_c"/>
    <property type="match status" value="1"/>
</dbReference>
<keyword evidence="12" id="KW-1185">Reference proteome</keyword>
<dbReference type="InterPro" id="IPR036097">
    <property type="entry name" value="HisK_dim/P_sf"/>
</dbReference>
<evidence type="ECO:0000256" key="2">
    <source>
        <dbReference type="ARBA" id="ARBA00004370"/>
    </source>
</evidence>
<accession>A0A540WS89</accession>
<keyword evidence="6 11" id="KW-0418">Kinase</keyword>
<dbReference type="AlphaFoldDB" id="A0A540WS89"/>
<dbReference type="Pfam" id="PF00672">
    <property type="entry name" value="HAMP"/>
    <property type="match status" value="1"/>
</dbReference>
<keyword evidence="8" id="KW-0812">Transmembrane</keyword>
<evidence type="ECO:0000256" key="3">
    <source>
        <dbReference type="ARBA" id="ARBA00012438"/>
    </source>
</evidence>
<keyword evidence="4" id="KW-0597">Phosphoprotein</keyword>
<name>A0A540WS89_9BACT</name>
<dbReference type="CDD" id="cd06225">
    <property type="entry name" value="HAMP"/>
    <property type="match status" value="1"/>
</dbReference>
<dbReference type="InterPro" id="IPR036890">
    <property type="entry name" value="HATPase_C_sf"/>
</dbReference>
<dbReference type="InterPro" id="IPR003661">
    <property type="entry name" value="HisK_dim/P_dom"/>
</dbReference>
<sequence>MSLRAWLAAIMGGLALLTLVAATALIVLTNAQNHSANTLGNSVEGLHLAEELEIDLLIHFRLSGVTGPVEVTSERIRGRTLQSIESSFPRLLEGLNRSAFGAPEQALIREVDEHFRQYLATQREAARLPLRQRAQRVIPALDASLDSLERLVQLNVEEARTARESSADLNRMGNTVGLVLCGLLLVGLVTGTYLLRRIAWQPLRDISQSMRRFGAGRKRTRAPVAGPTELRDMARTFNEMANSLTHQQEQQLAFLAGVAHELRNPLSALKLSTALTERSRAQLTPERMQRTLALVGRQVERLDRMVGDLLDSTRIEAGKLELRPEVRDARELARGVVELYRSSDGGHVLQLDVPETPLLVRVDPDRLEQVMANLVSNALKYSPSGSRVDVAVRREQEDVLLLVKDQGIGVTEEEKGMLFAPFQRLGDARSKRAPGVGLGLSVARRIVEAHGGRIEVESTPGVGSTFCVRLALATQEAGGAVELPEATAPVPPDALH</sequence>
<dbReference type="SUPFAM" id="SSF47384">
    <property type="entry name" value="Homodimeric domain of signal transducing histidine kinase"/>
    <property type="match status" value="1"/>
</dbReference>
<feature type="transmembrane region" description="Helical" evidence="8">
    <location>
        <begin position="176"/>
        <end position="195"/>
    </location>
</feature>
<dbReference type="PROSITE" id="PS50885">
    <property type="entry name" value="HAMP"/>
    <property type="match status" value="1"/>
</dbReference>
<dbReference type="SMART" id="SM00388">
    <property type="entry name" value="HisKA"/>
    <property type="match status" value="1"/>
</dbReference>
<comment type="subcellular location">
    <subcellularLocation>
        <location evidence="2">Membrane</location>
    </subcellularLocation>
</comment>
<dbReference type="InterPro" id="IPR050736">
    <property type="entry name" value="Sensor_HK_Regulatory"/>
</dbReference>